<dbReference type="PANTHER" id="PTHR28634">
    <property type="entry name" value="ZINC FINGER B-BOX DOMAIN-CONTAINING PROTEIN 1"/>
    <property type="match status" value="1"/>
</dbReference>
<organism evidence="2 3">
    <name type="scientific">Hippocampus comes</name>
    <name type="common">Tiger tail seahorse</name>
    <dbReference type="NCBI Taxonomy" id="109280"/>
    <lineage>
        <taxon>Eukaryota</taxon>
        <taxon>Metazoa</taxon>
        <taxon>Chordata</taxon>
        <taxon>Craniata</taxon>
        <taxon>Vertebrata</taxon>
        <taxon>Euteleostomi</taxon>
        <taxon>Actinopterygii</taxon>
        <taxon>Neopterygii</taxon>
        <taxon>Teleostei</taxon>
        <taxon>Neoteleostei</taxon>
        <taxon>Acanthomorphata</taxon>
        <taxon>Syngnathiaria</taxon>
        <taxon>Syngnathiformes</taxon>
        <taxon>Syngnathoidei</taxon>
        <taxon>Syngnathidae</taxon>
        <taxon>Hippocampus</taxon>
    </lineage>
</organism>
<dbReference type="InterPro" id="IPR037688">
    <property type="entry name" value="ZBBX"/>
</dbReference>
<dbReference type="AlphaFoldDB" id="A0A3Q2Y929"/>
<evidence type="ECO:0000313" key="2">
    <source>
        <dbReference type="Ensembl" id="ENSHCOP00000009706.1"/>
    </source>
</evidence>
<keyword evidence="1" id="KW-0472">Membrane</keyword>
<keyword evidence="3" id="KW-1185">Reference proteome</keyword>
<keyword evidence="1" id="KW-0812">Transmembrane</keyword>
<evidence type="ECO:0000313" key="3">
    <source>
        <dbReference type="Proteomes" id="UP000264820"/>
    </source>
</evidence>
<keyword evidence="1" id="KW-1133">Transmembrane helix</keyword>
<accession>A0A3Q2Y929</accession>
<feature type="transmembrane region" description="Helical" evidence="1">
    <location>
        <begin position="60"/>
        <end position="85"/>
    </location>
</feature>
<dbReference type="GeneTree" id="ENSGT00960000186767"/>
<dbReference type="Ensembl" id="ENSHCOT00000015897.1">
    <property type="protein sequence ID" value="ENSHCOP00000009706.1"/>
    <property type="gene ID" value="ENSHCOG00000012186.1"/>
</dbReference>
<sequence length="192" mass="22383">MSLPFCPFNVLGYAKAVDSIPIRIGDPSSGNMIFVTNLISIYVLQCCYSRRLGKISVNLILARFLIQCFSLKCFVCLFVLLQMFIRNYDEKTRAELTKKEPKDAKKDFAKSLLGGEYDEEESARSFQEALKEWRNQRCDNAIEPVTIWTQTEGSSIPVQVQFPERSLSYMDRLLLKRYRRYRFVHMQHLSIV</sequence>
<dbReference type="PANTHER" id="PTHR28634:SF1">
    <property type="entry name" value="ZINC FINGER B-BOX DOMAIN-CONTAINING PROTEIN 1"/>
    <property type="match status" value="1"/>
</dbReference>
<proteinExistence type="predicted"/>
<reference evidence="2" key="1">
    <citation type="submission" date="2025-08" db="UniProtKB">
        <authorList>
            <consortium name="Ensembl"/>
        </authorList>
    </citation>
    <scope>IDENTIFICATION</scope>
</reference>
<evidence type="ECO:0000256" key="1">
    <source>
        <dbReference type="SAM" id="Phobius"/>
    </source>
</evidence>
<dbReference type="Proteomes" id="UP000264820">
    <property type="component" value="Unplaced"/>
</dbReference>
<reference evidence="2" key="2">
    <citation type="submission" date="2025-09" db="UniProtKB">
        <authorList>
            <consortium name="Ensembl"/>
        </authorList>
    </citation>
    <scope>IDENTIFICATION</scope>
</reference>
<name>A0A3Q2Y929_HIPCM</name>
<protein>
    <submittedName>
        <fullName evidence="2">Uncharacterized protein</fullName>
    </submittedName>
</protein>